<reference evidence="1" key="1">
    <citation type="journal article" date="2015" name="Nature">
        <title>Complex archaea that bridge the gap between prokaryotes and eukaryotes.</title>
        <authorList>
            <person name="Spang A."/>
            <person name="Saw J.H."/>
            <person name="Jorgensen S.L."/>
            <person name="Zaremba-Niedzwiedzka K."/>
            <person name="Martijn J."/>
            <person name="Lind A.E."/>
            <person name="van Eijk R."/>
            <person name="Schleper C."/>
            <person name="Guy L."/>
            <person name="Ettema T.J."/>
        </authorList>
    </citation>
    <scope>NUCLEOTIDE SEQUENCE</scope>
</reference>
<name>A0A0F9RCJ1_9ZZZZ</name>
<sequence>MSYEPVTYCDMCNEPFDVHRAPDDRLCDECAEIIEALAEKE</sequence>
<dbReference type="AlphaFoldDB" id="A0A0F9RCJ1"/>
<proteinExistence type="predicted"/>
<dbReference type="EMBL" id="LAZR01001010">
    <property type="protein sequence ID" value="KKN52639.1"/>
    <property type="molecule type" value="Genomic_DNA"/>
</dbReference>
<organism evidence="1">
    <name type="scientific">marine sediment metagenome</name>
    <dbReference type="NCBI Taxonomy" id="412755"/>
    <lineage>
        <taxon>unclassified sequences</taxon>
        <taxon>metagenomes</taxon>
        <taxon>ecological metagenomes</taxon>
    </lineage>
</organism>
<protein>
    <submittedName>
        <fullName evidence="1">Uncharacterized protein</fullName>
    </submittedName>
</protein>
<accession>A0A0F9RCJ1</accession>
<comment type="caution">
    <text evidence="1">The sequence shown here is derived from an EMBL/GenBank/DDBJ whole genome shotgun (WGS) entry which is preliminary data.</text>
</comment>
<gene>
    <name evidence="1" type="ORF">LCGC14_0610330</name>
</gene>
<evidence type="ECO:0000313" key="1">
    <source>
        <dbReference type="EMBL" id="KKN52639.1"/>
    </source>
</evidence>